<reference evidence="9 10" key="1">
    <citation type="journal article" date="2016" name="Nat. Commun.">
        <title>Thousands of microbial genomes shed light on interconnected biogeochemical processes in an aquifer system.</title>
        <authorList>
            <person name="Anantharaman K."/>
            <person name="Brown C.T."/>
            <person name="Hug L.A."/>
            <person name="Sharon I."/>
            <person name="Castelle C.J."/>
            <person name="Probst A.J."/>
            <person name="Thomas B.C."/>
            <person name="Singh A."/>
            <person name="Wilkins M.J."/>
            <person name="Karaoz U."/>
            <person name="Brodie E.L."/>
            <person name="Williams K.H."/>
            <person name="Hubbard S.S."/>
            <person name="Banfield J.F."/>
        </authorList>
    </citation>
    <scope>NUCLEOTIDE SEQUENCE [LARGE SCALE GENOMIC DNA]</scope>
</reference>
<dbReference type="SMART" id="SM00387">
    <property type="entry name" value="HATPase_c"/>
    <property type="match status" value="1"/>
</dbReference>
<dbReference type="Proteomes" id="UP000177263">
    <property type="component" value="Unassembled WGS sequence"/>
</dbReference>
<comment type="catalytic activity">
    <reaction evidence="1">
        <text>ATP + protein L-histidine = ADP + protein N-phospho-L-histidine.</text>
        <dbReference type="EC" id="2.7.13.3"/>
    </reaction>
</comment>
<dbReference type="InterPro" id="IPR050351">
    <property type="entry name" value="BphY/WalK/GraS-like"/>
</dbReference>
<keyword evidence="6" id="KW-0902">Two-component regulatory system</keyword>
<evidence type="ECO:0000259" key="8">
    <source>
        <dbReference type="PROSITE" id="PS50109"/>
    </source>
</evidence>
<comment type="caution">
    <text evidence="9">The sequence shown here is derived from an EMBL/GenBank/DDBJ whole genome shotgun (WGS) entry which is preliminary data.</text>
</comment>
<dbReference type="GO" id="GO:0000155">
    <property type="term" value="F:phosphorelay sensor kinase activity"/>
    <property type="evidence" value="ECO:0007669"/>
    <property type="project" value="InterPro"/>
</dbReference>
<dbReference type="STRING" id="1802500.A2801_01550"/>
<keyword evidence="3" id="KW-0597">Phosphoprotein</keyword>
<dbReference type="GO" id="GO:0016036">
    <property type="term" value="P:cellular response to phosphate starvation"/>
    <property type="evidence" value="ECO:0007669"/>
    <property type="project" value="TreeGrafter"/>
</dbReference>
<evidence type="ECO:0000256" key="2">
    <source>
        <dbReference type="ARBA" id="ARBA00012438"/>
    </source>
</evidence>
<proteinExistence type="predicted"/>
<dbReference type="InterPro" id="IPR036890">
    <property type="entry name" value="HATPase_C_sf"/>
</dbReference>
<dbReference type="InterPro" id="IPR036097">
    <property type="entry name" value="HisK_dim/P_sf"/>
</dbReference>
<accession>A0A1F7YQ09</accession>
<dbReference type="PRINTS" id="PR00344">
    <property type="entry name" value="BCTRLSENSOR"/>
</dbReference>
<dbReference type="EMBL" id="MGGM01000014">
    <property type="protein sequence ID" value="OGM29357.1"/>
    <property type="molecule type" value="Genomic_DNA"/>
</dbReference>
<dbReference type="PANTHER" id="PTHR45453">
    <property type="entry name" value="PHOSPHATE REGULON SENSOR PROTEIN PHOR"/>
    <property type="match status" value="1"/>
</dbReference>
<dbReference type="InterPro" id="IPR003594">
    <property type="entry name" value="HATPase_dom"/>
</dbReference>
<evidence type="ECO:0000256" key="5">
    <source>
        <dbReference type="ARBA" id="ARBA00022777"/>
    </source>
</evidence>
<dbReference type="Pfam" id="PF00512">
    <property type="entry name" value="HisKA"/>
    <property type="match status" value="1"/>
</dbReference>
<dbReference type="SUPFAM" id="SSF55874">
    <property type="entry name" value="ATPase domain of HSP90 chaperone/DNA topoisomerase II/histidine kinase"/>
    <property type="match status" value="1"/>
</dbReference>
<dbReference type="Pfam" id="PF02518">
    <property type="entry name" value="HATPase_c"/>
    <property type="match status" value="1"/>
</dbReference>
<dbReference type="InterPro" id="IPR003661">
    <property type="entry name" value="HisK_dim/P_dom"/>
</dbReference>
<evidence type="ECO:0000256" key="1">
    <source>
        <dbReference type="ARBA" id="ARBA00000085"/>
    </source>
</evidence>
<dbReference type="InterPro" id="IPR004358">
    <property type="entry name" value="Sig_transdc_His_kin-like_C"/>
</dbReference>
<dbReference type="SUPFAM" id="SSF47384">
    <property type="entry name" value="Homodimeric domain of signal transducing histidine kinase"/>
    <property type="match status" value="1"/>
</dbReference>
<dbReference type="AlphaFoldDB" id="A0A1F7YQ09"/>
<evidence type="ECO:0000313" key="9">
    <source>
        <dbReference type="EMBL" id="OGM29357.1"/>
    </source>
</evidence>
<dbReference type="Gene3D" id="3.30.565.10">
    <property type="entry name" value="Histidine kinase-like ATPase, C-terminal domain"/>
    <property type="match status" value="1"/>
</dbReference>
<dbReference type="CDD" id="cd00075">
    <property type="entry name" value="HATPase"/>
    <property type="match status" value="1"/>
</dbReference>
<dbReference type="EC" id="2.7.13.3" evidence="2"/>
<dbReference type="Gene3D" id="1.10.287.130">
    <property type="match status" value="1"/>
</dbReference>
<keyword evidence="5" id="KW-0418">Kinase</keyword>
<dbReference type="InterPro" id="IPR005467">
    <property type="entry name" value="His_kinase_dom"/>
</dbReference>
<protein>
    <recommendedName>
        <fullName evidence="2">histidine kinase</fullName>
        <ecNumber evidence="2">2.7.13.3</ecNumber>
    </recommendedName>
</protein>
<name>A0A1F7YQ09_9BACT</name>
<keyword evidence="7" id="KW-0472">Membrane</keyword>
<dbReference type="PROSITE" id="PS50109">
    <property type="entry name" value="HIS_KIN"/>
    <property type="match status" value="1"/>
</dbReference>
<dbReference type="CDD" id="cd00082">
    <property type="entry name" value="HisKA"/>
    <property type="match status" value="1"/>
</dbReference>
<dbReference type="GO" id="GO:0004721">
    <property type="term" value="F:phosphoprotein phosphatase activity"/>
    <property type="evidence" value="ECO:0007669"/>
    <property type="project" value="TreeGrafter"/>
</dbReference>
<evidence type="ECO:0000313" key="10">
    <source>
        <dbReference type="Proteomes" id="UP000177263"/>
    </source>
</evidence>
<feature type="transmembrane region" description="Helical" evidence="7">
    <location>
        <begin position="52"/>
        <end position="75"/>
    </location>
</feature>
<keyword evidence="7" id="KW-1133">Transmembrane helix</keyword>
<organism evidence="9 10">
    <name type="scientific">Candidatus Woesebacteria bacterium RIFCSPHIGHO2_01_FULL_41_10</name>
    <dbReference type="NCBI Taxonomy" id="1802500"/>
    <lineage>
        <taxon>Bacteria</taxon>
        <taxon>Candidatus Woeseibacteriota</taxon>
    </lineage>
</organism>
<dbReference type="FunFam" id="3.30.565.10:FF:000006">
    <property type="entry name" value="Sensor histidine kinase WalK"/>
    <property type="match status" value="1"/>
</dbReference>
<feature type="domain" description="Histidine kinase" evidence="8">
    <location>
        <begin position="95"/>
        <end position="310"/>
    </location>
</feature>
<gene>
    <name evidence="9" type="ORF">A2801_01550</name>
</gene>
<evidence type="ECO:0000256" key="6">
    <source>
        <dbReference type="ARBA" id="ARBA00023012"/>
    </source>
</evidence>
<dbReference type="SMART" id="SM00388">
    <property type="entry name" value="HisKA"/>
    <property type="match status" value="1"/>
</dbReference>
<sequence>MAFYHVSTREIQRVLTRVQMIEEQWQGRFRDFPQPPPGAPSLEELQASKERLLVSLVFINGIILVGAGGAAYFLAGKTLKPIKLMVDEQNQFISNSSHEVRTPLATLRAELEGGLLEKHISDKMARKILSSNLEEVDRLQGLSNKLLQLTKLHNFSSTKYTELISLKGVVETATKQVQTLANSKEIKIELTLKDSVVQGDKDSLRELFVILLDNAIKYSAEESKVKVTFHDTEDVVKVSIKDQGIGIPEEDLEHIFERFYRSDKSRSQTGGFGLGLSIAKQIVEKHNGTIKIVSEVGKGSTFIIFLPLVKS</sequence>
<evidence type="ECO:0000256" key="4">
    <source>
        <dbReference type="ARBA" id="ARBA00022679"/>
    </source>
</evidence>
<dbReference type="GO" id="GO:0005886">
    <property type="term" value="C:plasma membrane"/>
    <property type="evidence" value="ECO:0007669"/>
    <property type="project" value="TreeGrafter"/>
</dbReference>
<keyword evidence="7" id="KW-0812">Transmembrane</keyword>
<dbReference type="PANTHER" id="PTHR45453:SF1">
    <property type="entry name" value="PHOSPHATE REGULON SENSOR PROTEIN PHOR"/>
    <property type="match status" value="1"/>
</dbReference>
<keyword evidence="4" id="KW-0808">Transferase</keyword>
<evidence type="ECO:0000256" key="3">
    <source>
        <dbReference type="ARBA" id="ARBA00022553"/>
    </source>
</evidence>
<evidence type="ECO:0000256" key="7">
    <source>
        <dbReference type="SAM" id="Phobius"/>
    </source>
</evidence>